<reference evidence="1" key="1">
    <citation type="submission" date="2018-05" db="EMBL/GenBank/DDBJ databases">
        <title>Draft genome of Mucuna pruriens seed.</title>
        <authorList>
            <person name="Nnadi N.E."/>
            <person name="Vos R."/>
            <person name="Hasami M.H."/>
            <person name="Devisetty U.K."/>
            <person name="Aguiy J.C."/>
        </authorList>
    </citation>
    <scope>NUCLEOTIDE SEQUENCE [LARGE SCALE GENOMIC DNA]</scope>
    <source>
        <strain evidence="1">JCA_2017</strain>
    </source>
</reference>
<dbReference type="Proteomes" id="UP000257109">
    <property type="component" value="Unassembled WGS sequence"/>
</dbReference>
<evidence type="ECO:0000313" key="1">
    <source>
        <dbReference type="EMBL" id="RDX86645.1"/>
    </source>
</evidence>
<protein>
    <recommendedName>
        <fullName evidence="3">Chromo domain-containing protein</fullName>
    </recommendedName>
</protein>
<dbReference type="InterPro" id="IPR016197">
    <property type="entry name" value="Chromo-like_dom_sf"/>
</dbReference>
<name>A0A371G7Z2_MUCPR</name>
<sequence>MKKRADEKRKDQWESGFSSKLRHHRQQIVAEIINQKLAPKIFRSLSNSGKSYKLKLPNSSRIHPMFHMSQLKKAIGNYTVEAALPEGIEVELNEDEQPECVLACRDINEAGRTTKQWLIKWRGRTIEDTTWDDLVLKSQFPHFSLEDKATVKGEGSDRTWGSQVDTVQLDQLLDLSPKKP</sequence>
<keyword evidence="2" id="KW-1185">Reference proteome</keyword>
<dbReference type="AlphaFoldDB" id="A0A371G7Z2"/>
<dbReference type="EMBL" id="QJKJ01006460">
    <property type="protein sequence ID" value="RDX86645.1"/>
    <property type="molecule type" value="Genomic_DNA"/>
</dbReference>
<dbReference type="OrthoDB" id="1435924at2759"/>
<organism evidence="1 2">
    <name type="scientific">Mucuna pruriens</name>
    <name type="common">Velvet bean</name>
    <name type="synonym">Dolichos pruriens</name>
    <dbReference type="NCBI Taxonomy" id="157652"/>
    <lineage>
        <taxon>Eukaryota</taxon>
        <taxon>Viridiplantae</taxon>
        <taxon>Streptophyta</taxon>
        <taxon>Embryophyta</taxon>
        <taxon>Tracheophyta</taxon>
        <taxon>Spermatophyta</taxon>
        <taxon>Magnoliopsida</taxon>
        <taxon>eudicotyledons</taxon>
        <taxon>Gunneridae</taxon>
        <taxon>Pentapetalae</taxon>
        <taxon>rosids</taxon>
        <taxon>fabids</taxon>
        <taxon>Fabales</taxon>
        <taxon>Fabaceae</taxon>
        <taxon>Papilionoideae</taxon>
        <taxon>50 kb inversion clade</taxon>
        <taxon>NPAAA clade</taxon>
        <taxon>indigoferoid/millettioid clade</taxon>
        <taxon>Phaseoleae</taxon>
        <taxon>Mucuna</taxon>
    </lineage>
</organism>
<gene>
    <name evidence="1" type="ORF">CR513_32006</name>
</gene>
<comment type="caution">
    <text evidence="1">The sequence shown here is derived from an EMBL/GenBank/DDBJ whole genome shotgun (WGS) entry which is preliminary data.</text>
</comment>
<dbReference type="SUPFAM" id="SSF54160">
    <property type="entry name" value="Chromo domain-like"/>
    <property type="match status" value="1"/>
</dbReference>
<feature type="non-terminal residue" evidence="1">
    <location>
        <position position="1"/>
    </location>
</feature>
<evidence type="ECO:0008006" key="3">
    <source>
        <dbReference type="Google" id="ProtNLM"/>
    </source>
</evidence>
<accession>A0A371G7Z2</accession>
<evidence type="ECO:0000313" key="2">
    <source>
        <dbReference type="Proteomes" id="UP000257109"/>
    </source>
</evidence>
<proteinExistence type="predicted"/>